<accession>A0A7S3V4P7</accession>
<evidence type="ECO:0000313" key="3">
    <source>
        <dbReference type="EMBL" id="CAE0456748.1"/>
    </source>
</evidence>
<dbReference type="GO" id="GO:0016020">
    <property type="term" value="C:membrane"/>
    <property type="evidence" value="ECO:0007669"/>
    <property type="project" value="InterPro"/>
</dbReference>
<protein>
    <submittedName>
        <fullName evidence="3">Uncharacterized protein</fullName>
    </submittedName>
</protein>
<evidence type="ECO:0000256" key="2">
    <source>
        <dbReference type="ARBA" id="ARBA00023134"/>
    </source>
</evidence>
<dbReference type="InterPro" id="IPR001806">
    <property type="entry name" value="Small_GTPase"/>
</dbReference>
<keyword evidence="1" id="KW-0547">Nucleotide-binding</keyword>
<dbReference type="Pfam" id="PF00071">
    <property type="entry name" value="Ras"/>
    <property type="match status" value="1"/>
</dbReference>
<dbReference type="PROSITE" id="PS51420">
    <property type="entry name" value="RHO"/>
    <property type="match status" value="1"/>
</dbReference>
<reference evidence="3" key="1">
    <citation type="submission" date="2021-01" db="EMBL/GenBank/DDBJ databases">
        <authorList>
            <person name="Corre E."/>
            <person name="Pelletier E."/>
            <person name="Niang G."/>
            <person name="Scheremetjew M."/>
            <person name="Finn R."/>
            <person name="Kale V."/>
            <person name="Holt S."/>
            <person name="Cochrane G."/>
            <person name="Meng A."/>
            <person name="Brown T."/>
            <person name="Cohen L."/>
        </authorList>
    </citation>
    <scope>NUCLEOTIDE SEQUENCE</scope>
    <source>
        <strain evidence="3">MM31A-1</strain>
    </source>
</reference>
<organism evidence="3">
    <name type="scientific">Chaetoceros debilis</name>
    <dbReference type="NCBI Taxonomy" id="122233"/>
    <lineage>
        <taxon>Eukaryota</taxon>
        <taxon>Sar</taxon>
        <taxon>Stramenopiles</taxon>
        <taxon>Ochrophyta</taxon>
        <taxon>Bacillariophyta</taxon>
        <taxon>Coscinodiscophyceae</taxon>
        <taxon>Chaetocerotophycidae</taxon>
        <taxon>Chaetocerotales</taxon>
        <taxon>Chaetocerotaceae</taxon>
        <taxon>Chaetoceros</taxon>
    </lineage>
</organism>
<gene>
    <name evidence="3" type="ORF">CDEB00056_LOCUS1589</name>
</gene>
<dbReference type="SUPFAM" id="SSF52540">
    <property type="entry name" value="P-loop containing nucleoside triphosphate hydrolases"/>
    <property type="match status" value="1"/>
</dbReference>
<dbReference type="NCBIfam" id="TIGR00231">
    <property type="entry name" value="small_GTP"/>
    <property type="match status" value="1"/>
</dbReference>
<dbReference type="AlphaFoldDB" id="A0A7S3V4P7"/>
<dbReference type="PROSITE" id="PS51419">
    <property type="entry name" value="RAB"/>
    <property type="match status" value="1"/>
</dbReference>
<dbReference type="InterPro" id="IPR005225">
    <property type="entry name" value="Small_GTP-bd"/>
</dbReference>
<dbReference type="PANTHER" id="PTHR24070">
    <property type="entry name" value="RAS, DI-RAS, AND RHEB FAMILY MEMBERS OF SMALL GTPASE SUPERFAMILY"/>
    <property type="match status" value="1"/>
</dbReference>
<dbReference type="GO" id="GO:0007165">
    <property type="term" value="P:signal transduction"/>
    <property type="evidence" value="ECO:0007669"/>
    <property type="project" value="InterPro"/>
</dbReference>
<name>A0A7S3V4P7_9STRA</name>
<dbReference type="InterPro" id="IPR020849">
    <property type="entry name" value="Small_GTPase_Ras-type"/>
</dbReference>
<dbReference type="GO" id="GO:0005525">
    <property type="term" value="F:GTP binding"/>
    <property type="evidence" value="ECO:0007669"/>
    <property type="project" value="UniProtKB-KW"/>
</dbReference>
<sequence>MKEAQLVHRKVAVLGFRAVGKTSLTNSFVSGSFDETYDPTIENTHRKIIKFRKVNFATDIVDTAGMDEYSRLSRNASVGVDGYVLAFSIISRQSFDRIKQINESLISALGDAIDIPRVLVGSICDLHEQRQVSHGDAQALADSWGVPYLECSSKTGQNVNEVFHTLLREVSKDDDLLNENEENGCAIL</sequence>
<dbReference type="SMART" id="SM00174">
    <property type="entry name" value="RHO"/>
    <property type="match status" value="1"/>
</dbReference>
<evidence type="ECO:0000256" key="1">
    <source>
        <dbReference type="ARBA" id="ARBA00022741"/>
    </source>
</evidence>
<dbReference type="SMART" id="SM00173">
    <property type="entry name" value="RAS"/>
    <property type="match status" value="1"/>
</dbReference>
<proteinExistence type="predicted"/>
<dbReference type="Gene3D" id="3.40.50.300">
    <property type="entry name" value="P-loop containing nucleotide triphosphate hydrolases"/>
    <property type="match status" value="1"/>
</dbReference>
<dbReference type="SMART" id="SM00175">
    <property type="entry name" value="RAB"/>
    <property type="match status" value="1"/>
</dbReference>
<dbReference type="EMBL" id="HBIO01002200">
    <property type="protein sequence ID" value="CAE0456748.1"/>
    <property type="molecule type" value="Transcribed_RNA"/>
</dbReference>
<dbReference type="PRINTS" id="PR00449">
    <property type="entry name" value="RASTRNSFRMNG"/>
</dbReference>
<dbReference type="PROSITE" id="PS51421">
    <property type="entry name" value="RAS"/>
    <property type="match status" value="1"/>
</dbReference>
<dbReference type="InterPro" id="IPR027417">
    <property type="entry name" value="P-loop_NTPase"/>
</dbReference>
<dbReference type="GO" id="GO:0003924">
    <property type="term" value="F:GTPase activity"/>
    <property type="evidence" value="ECO:0007669"/>
    <property type="project" value="InterPro"/>
</dbReference>
<keyword evidence="2" id="KW-0342">GTP-binding</keyword>